<dbReference type="KEGG" id="osg:BST96_10375"/>
<organism evidence="2 3">
    <name type="scientific">Oceanicoccus sagamiensis</name>
    <dbReference type="NCBI Taxonomy" id="716816"/>
    <lineage>
        <taxon>Bacteria</taxon>
        <taxon>Pseudomonadati</taxon>
        <taxon>Pseudomonadota</taxon>
        <taxon>Gammaproteobacteria</taxon>
        <taxon>Cellvibrionales</taxon>
        <taxon>Spongiibacteraceae</taxon>
        <taxon>Oceanicoccus</taxon>
    </lineage>
</organism>
<dbReference type="InterPro" id="IPR032710">
    <property type="entry name" value="NTF2-like_dom_sf"/>
</dbReference>
<gene>
    <name evidence="2" type="ORF">BST96_10375</name>
</gene>
<evidence type="ECO:0000259" key="1">
    <source>
        <dbReference type="Pfam" id="PF13577"/>
    </source>
</evidence>
<protein>
    <recommendedName>
        <fullName evidence="1">SnoaL-like domain-containing protein</fullName>
    </recommendedName>
</protein>
<evidence type="ECO:0000313" key="3">
    <source>
        <dbReference type="Proteomes" id="UP000193450"/>
    </source>
</evidence>
<dbReference type="InterPro" id="IPR037401">
    <property type="entry name" value="SnoaL-like"/>
</dbReference>
<dbReference type="Proteomes" id="UP000193450">
    <property type="component" value="Chromosome"/>
</dbReference>
<accession>A0A1X9NA27</accession>
<dbReference type="AlphaFoldDB" id="A0A1X9NA27"/>
<dbReference type="Pfam" id="PF13577">
    <property type="entry name" value="SnoaL_4"/>
    <property type="match status" value="1"/>
</dbReference>
<sequence>MSDDILLRLQRLEDIEAIRSLKHAYCYACDDNYNTEKLRQVFAPDAVWEAEGFGQYSGVEAICDFFDQVSKDIVAAAHLVMNDVIEIADDGLTAKGVWRNCQPVTTVEAGNYQAAWMLARYDEIYTKVEGRWLIKKLVASIQFTAPYKEGWADLWPQPC</sequence>
<reference evidence="2 3" key="1">
    <citation type="submission" date="2016-11" db="EMBL/GenBank/DDBJ databases">
        <title>Trade-off between light-utilization and light-protection in marine flavobacteria.</title>
        <authorList>
            <person name="Kumagai Y."/>
        </authorList>
    </citation>
    <scope>NUCLEOTIDE SEQUENCE [LARGE SCALE GENOMIC DNA]</scope>
    <source>
        <strain evidence="2 3">NBRC 107125</strain>
    </source>
</reference>
<keyword evidence="3" id="KW-1185">Reference proteome</keyword>
<dbReference type="OrthoDB" id="4571298at2"/>
<dbReference type="Gene3D" id="3.10.450.50">
    <property type="match status" value="1"/>
</dbReference>
<dbReference type="EMBL" id="CP019343">
    <property type="protein sequence ID" value="ARN74486.1"/>
    <property type="molecule type" value="Genomic_DNA"/>
</dbReference>
<name>A0A1X9NA27_9GAMM</name>
<evidence type="ECO:0000313" key="2">
    <source>
        <dbReference type="EMBL" id="ARN74486.1"/>
    </source>
</evidence>
<proteinExistence type="predicted"/>
<dbReference type="SUPFAM" id="SSF54427">
    <property type="entry name" value="NTF2-like"/>
    <property type="match status" value="1"/>
</dbReference>
<dbReference type="STRING" id="716816.BST96_10375"/>
<dbReference type="RefSeq" id="WP_085758633.1">
    <property type="nucleotide sequence ID" value="NZ_CP019343.1"/>
</dbReference>
<feature type="domain" description="SnoaL-like" evidence="1">
    <location>
        <begin position="10"/>
        <end position="137"/>
    </location>
</feature>